<keyword evidence="2" id="KW-1185">Reference proteome</keyword>
<sequence>MLGGCWTSAARALAADTQTVYRIQAGRRFRKLSGGLVLVKGRSVVDANDGVRLPDAHSRQAEGP</sequence>
<protein>
    <submittedName>
        <fullName evidence="1">Uncharacterized protein</fullName>
    </submittedName>
</protein>
<reference evidence="1 2" key="1">
    <citation type="submission" date="2019-07" db="EMBL/GenBank/DDBJ databases">
        <title>Whole genome shotgun sequence of Terrabacter aerolatus NBRC 106305.</title>
        <authorList>
            <person name="Hosoyama A."/>
            <person name="Uohara A."/>
            <person name="Ohji S."/>
            <person name="Ichikawa N."/>
        </authorList>
    </citation>
    <scope>NUCLEOTIDE SEQUENCE [LARGE SCALE GENOMIC DNA]</scope>
    <source>
        <strain evidence="1 2">NBRC 106305</strain>
    </source>
</reference>
<accession>A0A512D167</accession>
<dbReference type="EMBL" id="BJYX01000009">
    <property type="protein sequence ID" value="GEO30205.1"/>
    <property type="molecule type" value="Genomic_DNA"/>
</dbReference>
<evidence type="ECO:0000313" key="2">
    <source>
        <dbReference type="Proteomes" id="UP000321534"/>
    </source>
</evidence>
<gene>
    <name evidence="1" type="ORF">TAE01_20150</name>
</gene>
<dbReference type="AlphaFoldDB" id="A0A512D167"/>
<proteinExistence type="predicted"/>
<comment type="caution">
    <text evidence="1">The sequence shown here is derived from an EMBL/GenBank/DDBJ whole genome shotgun (WGS) entry which is preliminary data.</text>
</comment>
<evidence type="ECO:0000313" key="1">
    <source>
        <dbReference type="EMBL" id="GEO30205.1"/>
    </source>
</evidence>
<organism evidence="1 2">
    <name type="scientific">Terrabacter aerolatus</name>
    <dbReference type="NCBI Taxonomy" id="422442"/>
    <lineage>
        <taxon>Bacteria</taxon>
        <taxon>Bacillati</taxon>
        <taxon>Actinomycetota</taxon>
        <taxon>Actinomycetes</taxon>
        <taxon>Micrococcales</taxon>
        <taxon>Intrasporangiaceae</taxon>
        <taxon>Terrabacter</taxon>
    </lineage>
</organism>
<name>A0A512D167_9MICO</name>
<dbReference type="Proteomes" id="UP000321534">
    <property type="component" value="Unassembled WGS sequence"/>
</dbReference>